<feature type="non-terminal residue" evidence="1">
    <location>
        <position position="1"/>
    </location>
</feature>
<evidence type="ECO:0000313" key="1">
    <source>
        <dbReference type="EMBL" id="SVA13128.1"/>
    </source>
</evidence>
<gene>
    <name evidence="1" type="ORF">METZ01_LOCUS65982</name>
</gene>
<accession>A0A381TC02</accession>
<reference evidence="1" key="1">
    <citation type="submission" date="2018-05" db="EMBL/GenBank/DDBJ databases">
        <authorList>
            <person name="Lanie J.A."/>
            <person name="Ng W.-L."/>
            <person name="Kazmierczak K.M."/>
            <person name="Andrzejewski T.M."/>
            <person name="Davidsen T.M."/>
            <person name="Wayne K.J."/>
            <person name="Tettelin H."/>
            <person name="Glass J.I."/>
            <person name="Rusch D."/>
            <person name="Podicherti R."/>
            <person name="Tsui H.-C.T."/>
            <person name="Winkler M.E."/>
        </authorList>
    </citation>
    <scope>NUCLEOTIDE SEQUENCE</scope>
</reference>
<dbReference type="EMBL" id="UINC01004276">
    <property type="protein sequence ID" value="SVA13128.1"/>
    <property type="molecule type" value="Genomic_DNA"/>
</dbReference>
<protein>
    <submittedName>
        <fullName evidence="1">Uncharacterized protein</fullName>
    </submittedName>
</protein>
<proteinExistence type="predicted"/>
<organism evidence="1">
    <name type="scientific">marine metagenome</name>
    <dbReference type="NCBI Taxonomy" id="408172"/>
    <lineage>
        <taxon>unclassified sequences</taxon>
        <taxon>metagenomes</taxon>
        <taxon>ecological metagenomes</taxon>
    </lineage>
</organism>
<dbReference type="AlphaFoldDB" id="A0A381TC02"/>
<sequence length="564" mass="64685">VIYKILQDGLIQSDELESLEDLSDSNLRTNNTPGRYNFSVERLIANRFQIGLSFLHDKLSFPEIDLDVSLIEFLRAGGFDESEAEYFLEDFLIRLNPDRLLVDYRNNISMESSLYQKLTLLLEKGDHQDDNGNLVHGIEPQTQYNLDHNITFGVTIGCKKLGEQFLQSIFSTFSKSFERLSLVICCFKIEVNEIENLLLQAKIPLHKAVIIGEDWGFIKANEGSLGQWFFDESNQSGVSFGRAILHRALFEFSMNDINWILDDDVVFNSQNLLELNISIHSMQQNNQIVGIGAILDDAPLPPAYIIRTQSIDFYYASLSKKVANWEFDVRGLSTHDLHHDLSTTRTDHLEIPIGLEKAQKISLDDWSICSGKSLTRPIHREWELLDKVPTRGGNTLILDKLPLIKWPNVAPNCGGIQFRRGDTIWARLIEQEFPELICPIPLALKQSRLGESNSFGPLNYIRGDIFGSMFTRAIETKTLDSRLVIFNAKLREARLIMNLIRSEYLLGLMNYNKELLSEVNRFSNKLIDTPYSDTLESELNQFILEQPVNINKFREIELCKIEER</sequence>
<name>A0A381TC02_9ZZZZ</name>